<protein>
    <submittedName>
        <fullName evidence="1">DUF1178 family protein</fullName>
    </submittedName>
</protein>
<dbReference type="InterPro" id="IPR009562">
    <property type="entry name" value="DUF1178"/>
</dbReference>
<dbReference type="AlphaFoldDB" id="A0A372EFL3"/>
<gene>
    <name evidence="1" type="ORF">DY262_17680</name>
</gene>
<evidence type="ECO:0000313" key="1">
    <source>
        <dbReference type="EMBL" id="RFP77192.1"/>
    </source>
</evidence>
<organism evidence="1 2">
    <name type="scientific">Hydrogenophaga borbori</name>
    <dbReference type="NCBI Taxonomy" id="2294117"/>
    <lineage>
        <taxon>Bacteria</taxon>
        <taxon>Pseudomonadati</taxon>
        <taxon>Pseudomonadota</taxon>
        <taxon>Betaproteobacteria</taxon>
        <taxon>Burkholderiales</taxon>
        <taxon>Comamonadaceae</taxon>
        <taxon>Hydrogenophaga</taxon>
    </lineage>
</organism>
<accession>A0A372EFL3</accession>
<name>A0A372EFL3_9BURK</name>
<dbReference type="Pfam" id="PF06676">
    <property type="entry name" value="DUF1178"/>
    <property type="match status" value="1"/>
</dbReference>
<sequence length="156" mass="17377">MKVLDLQCAHQHVFEGWFGSEDDFHQQLERGLVSCPLCGDQRVEKKLSAPRLNLRAGRDAPGAAHRPEGLTLSNHPAQAELAELQARMLKAMREIMVNTEDVGERFAEQARAMHHGEIERRNIRGQTSAAVALELLEEGVEVMPLPLLPAVKDTLQ</sequence>
<proteinExistence type="predicted"/>
<evidence type="ECO:0000313" key="2">
    <source>
        <dbReference type="Proteomes" id="UP000261931"/>
    </source>
</evidence>
<comment type="caution">
    <text evidence="1">The sequence shown here is derived from an EMBL/GenBank/DDBJ whole genome shotgun (WGS) entry which is preliminary data.</text>
</comment>
<dbReference type="PIRSF" id="PIRSF032131">
    <property type="entry name" value="UCP032131"/>
    <property type="match status" value="1"/>
</dbReference>
<dbReference type="EMBL" id="QVLS01000012">
    <property type="protein sequence ID" value="RFP77192.1"/>
    <property type="molecule type" value="Genomic_DNA"/>
</dbReference>
<keyword evidence="2" id="KW-1185">Reference proteome</keyword>
<dbReference type="RefSeq" id="WP_116960413.1">
    <property type="nucleotide sequence ID" value="NZ_QVLS01000012.1"/>
</dbReference>
<reference evidence="1 2" key="1">
    <citation type="submission" date="2018-08" db="EMBL/GenBank/DDBJ databases">
        <title>Hydrogenophaga sp. LA-38 isolated from sludge.</title>
        <authorList>
            <person name="Im W.-T."/>
        </authorList>
    </citation>
    <scope>NUCLEOTIDE SEQUENCE [LARGE SCALE GENOMIC DNA]</scope>
    <source>
        <strain evidence="1 2">LA-38</strain>
    </source>
</reference>
<dbReference type="Proteomes" id="UP000261931">
    <property type="component" value="Unassembled WGS sequence"/>
</dbReference>